<feature type="region of interest" description="Disordered" evidence="1">
    <location>
        <begin position="131"/>
        <end position="197"/>
    </location>
</feature>
<protein>
    <submittedName>
        <fullName evidence="2">Uncharacterized protein</fullName>
    </submittedName>
</protein>
<sequence length="206" mass="23191">MNNWGLFTIPVEPYLLELVWKFYASYRERQQLLKRRGRTEAFRASHRTVQANSVIRLATKTDKEAPAMKRAKYTWNMTLPSSSASTHTSAIMKALQPAKDKLASLCSTHDVLESKVGTLKQEVAALTATPSITQPNPCEPEAVPKAPRSPPDDWWVGYNSESEQVSDEKPHHSRPPPPPMHLVYDVDPSWKPGGVTTTSYHELRTL</sequence>
<gene>
    <name evidence="2" type="ORF">HAX54_022189</name>
</gene>
<evidence type="ECO:0000313" key="3">
    <source>
        <dbReference type="Proteomes" id="UP000823775"/>
    </source>
</evidence>
<dbReference type="Proteomes" id="UP000823775">
    <property type="component" value="Unassembled WGS sequence"/>
</dbReference>
<evidence type="ECO:0000313" key="2">
    <source>
        <dbReference type="EMBL" id="MCD7453798.1"/>
    </source>
</evidence>
<evidence type="ECO:0000256" key="1">
    <source>
        <dbReference type="SAM" id="MobiDB-lite"/>
    </source>
</evidence>
<reference evidence="2 3" key="1">
    <citation type="journal article" date="2021" name="BMC Genomics">
        <title>Datura genome reveals duplications of psychoactive alkaloid biosynthetic genes and high mutation rate following tissue culture.</title>
        <authorList>
            <person name="Rajewski A."/>
            <person name="Carter-House D."/>
            <person name="Stajich J."/>
            <person name="Litt A."/>
        </authorList>
    </citation>
    <scope>NUCLEOTIDE SEQUENCE [LARGE SCALE GENOMIC DNA]</scope>
    <source>
        <strain evidence="2">AR-01</strain>
    </source>
</reference>
<dbReference type="EMBL" id="JACEIK010000267">
    <property type="protein sequence ID" value="MCD7453798.1"/>
    <property type="molecule type" value="Genomic_DNA"/>
</dbReference>
<name>A0ABS8S3V0_DATST</name>
<organism evidence="2 3">
    <name type="scientific">Datura stramonium</name>
    <name type="common">Jimsonweed</name>
    <name type="synonym">Common thornapple</name>
    <dbReference type="NCBI Taxonomy" id="4076"/>
    <lineage>
        <taxon>Eukaryota</taxon>
        <taxon>Viridiplantae</taxon>
        <taxon>Streptophyta</taxon>
        <taxon>Embryophyta</taxon>
        <taxon>Tracheophyta</taxon>
        <taxon>Spermatophyta</taxon>
        <taxon>Magnoliopsida</taxon>
        <taxon>eudicotyledons</taxon>
        <taxon>Gunneridae</taxon>
        <taxon>Pentapetalae</taxon>
        <taxon>asterids</taxon>
        <taxon>lamiids</taxon>
        <taxon>Solanales</taxon>
        <taxon>Solanaceae</taxon>
        <taxon>Solanoideae</taxon>
        <taxon>Datureae</taxon>
        <taxon>Datura</taxon>
    </lineage>
</organism>
<accession>A0ABS8S3V0</accession>
<comment type="caution">
    <text evidence="2">The sequence shown here is derived from an EMBL/GenBank/DDBJ whole genome shotgun (WGS) entry which is preliminary data.</text>
</comment>
<proteinExistence type="predicted"/>
<keyword evidence="3" id="KW-1185">Reference proteome</keyword>